<dbReference type="PANTHER" id="PTHR37951:SF1">
    <property type="entry name" value="TYPE VI SECRETION SYSTEM COMPONENT TSSA1"/>
    <property type="match status" value="1"/>
</dbReference>
<reference evidence="3 4" key="1">
    <citation type="submission" date="2019-02" db="EMBL/GenBank/DDBJ databases">
        <title>Deep-cultivation of Planctomycetes and their phenomic and genomic characterization uncovers novel biology.</title>
        <authorList>
            <person name="Wiegand S."/>
            <person name="Jogler M."/>
            <person name="Boedeker C."/>
            <person name="Pinto D."/>
            <person name="Vollmers J."/>
            <person name="Rivas-Marin E."/>
            <person name="Kohn T."/>
            <person name="Peeters S.H."/>
            <person name="Heuer A."/>
            <person name="Rast P."/>
            <person name="Oberbeckmann S."/>
            <person name="Bunk B."/>
            <person name="Jeske O."/>
            <person name="Meyerdierks A."/>
            <person name="Storesund J.E."/>
            <person name="Kallscheuer N."/>
            <person name="Luecker S."/>
            <person name="Lage O.M."/>
            <person name="Pohl T."/>
            <person name="Merkel B.J."/>
            <person name="Hornburger P."/>
            <person name="Mueller R.-W."/>
            <person name="Bruemmer F."/>
            <person name="Labrenz M."/>
            <person name="Spormann A.M."/>
            <person name="Op den Camp H."/>
            <person name="Overmann J."/>
            <person name="Amann R."/>
            <person name="Jetten M.S.M."/>
            <person name="Mascher T."/>
            <person name="Medema M.H."/>
            <person name="Devos D.P."/>
            <person name="Kaster A.-K."/>
            <person name="Ovreas L."/>
            <person name="Rohde M."/>
            <person name="Galperin M.Y."/>
            <person name="Jogler C."/>
        </authorList>
    </citation>
    <scope>NUCLEOTIDE SEQUENCE [LARGE SCALE GENOMIC DNA]</scope>
    <source>
        <strain evidence="3 4">Pan44</strain>
    </source>
</reference>
<organism evidence="3 4">
    <name type="scientific">Caulifigura coniformis</name>
    <dbReference type="NCBI Taxonomy" id="2527983"/>
    <lineage>
        <taxon>Bacteria</taxon>
        <taxon>Pseudomonadati</taxon>
        <taxon>Planctomycetota</taxon>
        <taxon>Planctomycetia</taxon>
        <taxon>Planctomycetales</taxon>
        <taxon>Planctomycetaceae</taxon>
        <taxon>Caulifigura</taxon>
    </lineage>
</organism>
<dbReference type="RefSeq" id="WP_197453459.1">
    <property type="nucleotide sequence ID" value="NZ_CP036271.1"/>
</dbReference>
<feature type="domain" description="ImpA N-terminal" evidence="2">
    <location>
        <begin position="15"/>
        <end position="133"/>
    </location>
</feature>
<dbReference type="AlphaFoldDB" id="A0A517SI76"/>
<feature type="region of interest" description="Disordered" evidence="1">
    <location>
        <begin position="270"/>
        <end position="296"/>
    </location>
</feature>
<sequence length="362" mass="39656">MLTPSPAHLDFDGLLAPIPGESPCGESLRWDPVWDEISNLRKTRKDPLDSSADKEPDWDGVVRLATELLSTRSKDLLIAGWLTEALLRTAGFSGMRDGFKLIRQLCELYWEPLHPLPEDGDLAVRAAPLAWLMSHDGGARLPAVIREAPVAPAAGGTVMNWYFWNLRRAAPQGKDEKEEAFKKRTQDAEQKRVQFDTSVENAPIVYFQTLLADLDAGVAELDALTVILDQRLADQAPSATELKKSISEIRVFVYDVLKRRGGLSVAAATEASVDQPMSANGSAGDSPSNNHAGPPRTRAEAIARLGEAAQYFSDAEPHSPVAYLVRRAIRWADMPFAEVLGELVKDDKLVKQIGETLGIPSK</sequence>
<dbReference type="InParanoid" id="A0A517SI76"/>
<protein>
    <recommendedName>
        <fullName evidence="2">ImpA N-terminal domain-containing protein</fullName>
    </recommendedName>
</protein>
<evidence type="ECO:0000313" key="4">
    <source>
        <dbReference type="Proteomes" id="UP000315700"/>
    </source>
</evidence>
<dbReference type="Pfam" id="PF06812">
    <property type="entry name" value="ImpA_N"/>
    <property type="match status" value="1"/>
</dbReference>
<dbReference type="EMBL" id="CP036271">
    <property type="protein sequence ID" value="QDT55812.1"/>
    <property type="molecule type" value="Genomic_DNA"/>
</dbReference>
<gene>
    <name evidence="3" type="ORF">Pan44_38600</name>
</gene>
<dbReference type="PANTHER" id="PTHR37951">
    <property type="entry name" value="CYTOPLASMIC PROTEIN-RELATED"/>
    <property type="match status" value="1"/>
</dbReference>
<dbReference type="Proteomes" id="UP000315700">
    <property type="component" value="Chromosome"/>
</dbReference>
<keyword evidence="4" id="KW-1185">Reference proteome</keyword>
<dbReference type="KEGG" id="ccos:Pan44_38600"/>
<feature type="compositionally biased region" description="Polar residues" evidence="1">
    <location>
        <begin position="275"/>
        <end position="291"/>
    </location>
</feature>
<accession>A0A517SI76</accession>
<evidence type="ECO:0000259" key="2">
    <source>
        <dbReference type="Pfam" id="PF06812"/>
    </source>
</evidence>
<name>A0A517SI76_9PLAN</name>
<evidence type="ECO:0000256" key="1">
    <source>
        <dbReference type="SAM" id="MobiDB-lite"/>
    </source>
</evidence>
<dbReference type="InterPro" id="IPR017740">
    <property type="entry name" value="TssA-like"/>
</dbReference>
<proteinExistence type="predicted"/>
<evidence type="ECO:0000313" key="3">
    <source>
        <dbReference type="EMBL" id="QDT55812.1"/>
    </source>
</evidence>
<dbReference type="InterPro" id="IPR010657">
    <property type="entry name" value="ImpA_N"/>
</dbReference>
<dbReference type="NCBIfam" id="TIGR03363">
    <property type="entry name" value="VI_chp_8"/>
    <property type="match status" value="1"/>
</dbReference>